<protein>
    <submittedName>
        <fullName evidence="1">Uncharacterized protein</fullName>
    </submittedName>
</protein>
<proteinExistence type="predicted"/>
<dbReference type="AlphaFoldDB" id="A0A7R9IM37"/>
<evidence type="ECO:0000313" key="1">
    <source>
        <dbReference type="EMBL" id="CAD7460742.1"/>
    </source>
</evidence>
<dbReference type="EMBL" id="OE003980">
    <property type="protein sequence ID" value="CAD7460742.1"/>
    <property type="molecule type" value="Genomic_DNA"/>
</dbReference>
<name>A0A7R9IM37_9NEOP</name>
<reference evidence="1" key="1">
    <citation type="submission" date="2020-11" db="EMBL/GenBank/DDBJ databases">
        <authorList>
            <person name="Tran Van P."/>
        </authorList>
    </citation>
    <scope>NUCLEOTIDE SEQUENCE</scope>
</reference>
<sequence length="102" mass="11504">MPLKICELLHLRSTTFLQLKKLALILKDAILAHYAHCFNHSLNLCISKSCEVPYIKKMMEILGSFSTFLSASPKRVLVLDTIISEADAEKDQTEISVCYKMG</sequence>
<gene>
    <name evidence="1" type="ORF">TTEB3V08_LOCUS8660</name>
</gene>
<organism evidence="1">
    <name type="scientific">Timema tahoe</name>
    <dbReference type="NCBI Taxonomy" id="61484"/>
    <lineage>
        <taxon>Eukaryota</taxon>
        <taxon>Metazoa</taxon>
        <taxon>Ecdysozoa</taxon>
        <taxon>Arthropoda</taxon>
        <taxon>Hexapoda</taxon>
        <taxon>Insecta</taxon>
        <taxon>Pterygota</taxon>
        <taxon>Neoptera</taxon>
        <taxon>Polyneoptera</taxon>
        <taxon>Phasmatodea</taxon>
        <taxon>Timematodea</taxon>
        <taxon>Timematoidea</taxon>
        <taxon>Timematidae</taxon>
        <taxon>Timema</taxon>
    </lineage>
</organism>
<accession>A0A7R9IM37</accession>